<proteinExistence type="predicted"/>
<sequence>MIRRPHTPETKAKIGESRRKYYETHPMPQERIERIKATNKATYARKKAYYESLVIEQENSLLGYYKHIR</sequence>
<evidence type="ECO:0000256" key="1">
    <source>
        <dbReference type="SAM" id="MobiDB-lite"/>
    </source>
</evidence>
<dbReference type="AlphaFoldDB" id="A0A5J4RSF6"/>
<name>A0A5J4RSF6_9ZZZZ</name>
<dbReference type="EMBL" id="SNRY01000746">
    <property type="protein sequence ID" value="KAA6336937.1"/>
    <property type="molecule type" value="Genomic_DNA"/>
</dbReference>
<protein>
    <submittedName>
        <fullName evidence="2">Uncharacterized protein</fullName>
    </submittedName>
</protein>
<reference evidence="2" key="1">
    <citation type="submission" date="2019-03" db="EMBL/GenBank/DDBJ databases">
        <title>Single cell metagenomics reveals metabolic interactions within the superorganism composed of flagellate Streblomastix strix and complex community of Bacteroidetes bacteria on its surface.</title>
        <authorList>
            <person name="Treitli S.C."/>
            <person name="Kolisko M."/>
            <person name="Husnik F."/>
            <person name="Keeling P."/>
            <person name="Hampl V."/>
        </authorList>
    </citation>
    <scope>NUCLEOTIDE SEQUENCE</scope>
    <source>
        <strain evidence="2">STM</strain>
    </source>
</reference>
<organism evidence="2">
    <name type="scientific">termite gut metagenome</name>
    <dbReference type="NCBI Taxonomy" id="433724"/>
    <lineage>
        <taxon>unclassified sequences</taxon>
        <taxon>metagenomes</taxon>
        <taxon>organismal metagenomes</taxon>
    </lineage>
</organism>
<gene>
    <name evidence="2" type="ORF">EZS27_014946</name>
</gene>
<evidence type="ECO:0000313" key="2">
    <source>
        <dbReference type="EMBL" id="KAA6336937.1"/>
    </source>
</evidence>
<accession>A0A5J4RSF6</accession>
<feature type="region of interest" description="Disordered" evidence="1">
    <location>
        <begin position="1"/>
        <end position="25"/>
    </location>
</feature>
<comment type="caution">
    <text evidence="2">The sequence shown here is derived from an EMBL/GenBank/DDBJ whole genome shotgun (WGS) entry which is preliminary data.</text>
</comment>